<feature type="signal peptide" evidence="1">
    <location>
        <begin position="1"/>
        <end position="20"/>
    </location>
</feature>
<reference evidence="2 3" key="2">
    <citation type="submission" date="2020-04" db="EMBL/GenBank/DDBJ databases">
        <title>Genome sequencing and assembly of multiple isolates from the Colletotrichum gloeosporioides species complex.</title>
        <authorList>
            <person name="Gan P."/>
            <person name="Shirasu K."/>
        </authorList>
    </citation>
    <scope>NUCLEOTIDE SEQUENCE [LARGE SCALE GENOMIC DNA]</scope>
    <source>
        <strain evidence="2 3">Nara gc5</strain>
    </source>
</reference>
<protein>
    <submittedName>
        <fullName evidence="2">Uncharacterized protein</fullName>
    </submittedName>
</protein>
<dbReference type="GeneID" id="43606293"/>
<gene>
    <name evidence="2" type="ORF">CGGC5_v010743</name>
</gene>
<dbReference type="OrthoDB" id="4950518at2759"/>
<dbReference type="AlphaFoldDB" id="A0A7J6IUL5"/>
<comment type="caution">
    <text evidence="2">The sequence shown here is derived from an EMBL/GenBank/DDBJ whole genome shotgun (WGS) entry which is preliminary data.</text>
</comment>
<evidence type="ECO:0000313" key="3">
    <source>
        <dbReference type="Proteomes" id="UP000011096"/>
    </source>
</evidence>
<dbReference type="EMBL" id="ANPB02000006">
    <property type="protein sequence ID" value="KAF4480768.1"/>
    <property type="molecule type" value="Genomic_DNA"/>
</dbReference>
<evidence type="ECO:0000256" key="1">
    <source>
        <dbReference type="SAM" id="SignalP"/>
    </source>
</evidence>
<organism evidence="2 3">
    <name type="scientific">Colletotrichum fructicola (strain Nara gc5)</name>
    <name type="common">Anthracnose fungus</name>
    <name type="synonym">Colletotrichum gloeosporioides (strain Nara gc5)</name>
    <dbReference type="NCBI Taxonomy" id="1213859"/>
    <lineage>
        <taxon>Eukaryota</taxon>
        <taxon>Fungi</taxon>
        <taxon>Dikarya</taxon>
        <taxon>Ascomycota</taxon>
        <taxon>Pezizomycotina</taxon>
        <taxon>Sordariomycetes</taxon>
        <taxon>Hypocreomycetidae</taxon>
        <taxon>Glomerellales</taxon>
        <taxon>Glomerellaceae</taxon>
        <taxon>Colletotrichum</taxon>
        <taxon>Colletotrichum gloeosporioides species complex</taxon>
    </lineage>
</organism>
<sequence length="113" mass="11784">MQFSCSAVLVVALLSGQTLASCTQGSFSGKPNDYDIIEYCALKPNNFYDCSNGASVIHNADRFTLQAGSADAMVMVACGGYGSVYHCSAGESAVISQPLCAGGMTNVRALKQR</sequence>
<proteinExistence type="predicted"/>
<keyword evidence="3" id="KW-1185">Reference proteome</keyword>
<dbReference type="InParanoid" id="A0A7J6IUL5"/>
<name>A0A7J6IUL5_COLFN</name>
<dbReference type="RefSeq" id="XP_031892530.1">
    <property type="nucleotide sequence ID" value="XM_032022097.1"/>
</dbReference>
<feature type="chain" id="PRO_5029739171" evidence="1">
    <location>
        <begin position="21"/>
        <end position="113"/>
    </location>
</feature>
<keyword evidence="1" id="KW-0732">Signal</keyword>
<evidence type="ECO:0000313" key="2">
    <source>
        <dbReference type="EMBL" id="KAF4480768.1"/>
    </source>
</evidence>
<reference evidence="2 3" key="1">
    <citation type="submission" date="2012-08" db="EMBL/GenBank/DDBJ databases">
        <authorList>
            <person name="Gan P.H.P."/>
            <person name="Ikeda K."/>
            <person name="Irieda H."/>
            <person name="Narusaka M."/>
            <person name="O'Connell R.J."/>
            <person name="Narusaka Y."/>
            <person name="Takano Y."/>
            <person name="Kubo Y."/>
            <person name="Shirasu K."/>
        </authorList>
    </citation>
    <scope>NUCLEOTIDE SEQUENCE [LARGE SCALE GENOMIC DNA]</scope>
    <source>
        <strain evidence="2 3">Nara gc5</strain>
    </source>
</reference>
<dbReference type="Proteomes" id="UP000011096">
    <property type="component" value="Unassembled WGS sequence"/>
</dbReference>
<accession>A0A7J6IUL5</accession>